<feature type="chain" id="PRO_5046751212" evidence="1">
    <location>
        <begin position="26"/>
        <end position="172"/>
    </location>
</feature>
<gene>
    <name evidence="2" type="ORF">ACFFU4_15280</name>
</gene>
<evidence type="ECO:0000313" key="3">
    <source>
        <dbReference type="Proteomes" id="UP001589670"/>
    </source>
</evidence>
<name>A0ABV5I346_9RHOB</name>
<evidence type="ECO:0000256" key="1">
    <source>
        <dbReference type="SAM" id="SignalP"/>
    </source>
</evidence>
<evidence type="ECO:0000313" key="2">
    <source>
        <dbReference type="EMBL" id="MFB9151112.1"/>
    </source>
</evidence>
<comment type="caution">
    <text evidence="2">The sequence shown here is derived from an EMBL/GenBank/DDBJ whole genome shotgun (WGS) entry which is preliminary data.</text>
</comment>
<protein>
    <submittedName>
        <fullName evidence="2">Phosphoribosylglycinamide synthetase</fullName>
    </submittedName>
</protein>
<reference evidence="2 3" key="1">
    <citation type="submission" date="2024-09" db="EMBL/GenBank/DDBJ databases">
        <authorList>
            <person name="Sun Q."/>
            <person name="Mori K."/>
        </authorList>
    </citation>
    <scope>NUCLEOTIDE SEQUENCE [LARGE SCALE GENOMIC DNA]</scope>
    <source>
        <strain evidence="2 3">CECT 9424</strain>
    </source>
</reference>
<organism evidence="2 3">
    <name type="scientific">Roseovarius ramblicola</name>
    <dbReference type="NCBI Taxonomy" id="2022336"/>
    <lineage>
        <taxon>Bacteria</taxon>
        <taxon>Pseudomonadati</taxon>
        <taxon>Pseudomonadota</taxon>
        <taxon>Alphaproteobacteria</taxon>
        <taxon>Rhodobacterales</taxon>
        <taxon>Roseobacteraceae</taxon>
        <taxon>Roseovarius</taxon>
    </lineage>
</organism>
<accession>A0ABV5I346</accession>
<keyword evidence="1" id="KW-0732">Signal</keyword>
<feature type="signal peptide" evidence="1">
    <location>
        <begin position="1"/>
        <end position="25"/>
    </location>
</feature>
<dbReference type="Proteomes" id="UP001589670">
    <property type="component" value="Unassembled WGS sequence"/>
</dbReference>
<dbReference type="EMBL" id="JBHMEC010000026">
    <property type="protein sequence ID" value="MFB9151112.1"/>
    <property type="molecule type" value="Genomic_DNA"/>
</dbReference>
<dbReference type="RefSeq" id="WP_377070680.1">
    <property type="nucleotide sequence ID" value="NZ_JBHMEC010000026.1"/>
</dbReference>
<keyword evidence="3" id="KW-1185">Reference proteome</keyword>
<proteinExistence type="predicted"/>
<sequence length="172" mass="18096">MTLRYIALATALTSAAAVAAPAAFAQDSAQRIDDPDIGTHVGDLPKANADLPEVPNDIDVEATAPSELDLMGKELTEAEKTLVKNILVEAENGATLSSVDDYVIGEVTGTLGNAGSDHLIYVDVSQEAGLAADRLAFRASALSVERVGDLEYAMTLQDLRKDVAERVAALRM</sequence>